<proteinExistence type="predicted"/>
<keyword evidence="2" id="KW-1185">Reference proteome</keyword>
<organism evidence="1 2">
    <name type="scientific">Pisolithus microcarpus 441</name>
    <dbReference type="NCBI Taxonomy" id="765257"/>
    <lineage>
        <taxon>Eukaryota</taxon>
        <taxon>Fungi</taxon>
        <taxon>Dikarya</taxon>
        <taxon>Basidiomycota</taxon>
        <taxon>Agaricomycotina</taxon>
        <taxon>Agaricomycetes</taxon>
        <taxon>Agaricomycetidae</taxon>
        <taxon>Boletales</taxon>
        <taxon>Sclerodermatineae</taxon>
        <taxon>Pisolithaceae</taxon>
        <taxon>Pisolithus</taxon>
    </lineage>
</organism>
<sequence length="126" mass="14016">MVRFLLRRPGALRGQCATLMTRVLSNGVVGVINRGTEAPALFSSTLKCARINIILRDYHAASLVTLDHMNRTTCPRNPRETECVRERVRSSHGWDGVKMRGGKVVSLAPITREEHCCACHLGDHHT</sequence>
<protein>
    <submittedName>
        <fullName evidence="1">Uncharacterized protein</fullName>
    </submittedName>
</protein>
<evidence type="ECO:0000313" key="2">
    <source>
        <dbReference type="Proteomes" id="UP000054018"/>
    </source>
</evidence>
<gene>
    <name evidence="1" type="ORF">PISMIDRAFT_361388</name>
</gene>
<accession>A0A0C9ZGC6</accession>
<dbReference type="AlphaFoldDB" id="A0A0C9ZGC6"/>
<reference evidence="1 2" key="1">
    <citation type="submission" date="2014-04" db="EMBL/GenBank/DDBJ databases">
        <authorList>
            <consortium name="DOE Joint Genome Institute"/>
            <person name="Kuo A."/>
            <person name="Kohler A."/>
            <person name="Costa M.D."/>
            <person name="Nagy L.G."/>
            <person name="Floudas D."/>
            <person name="Copeland A."/>
            <person name="Barry K.W."/>
            <person name="Cichocki N."/>
            <person name="Veneault-Fourrey C."/>
            <person name="LaButti K."/>
            <person name="Lindquist E.A."/>
            <person name="Lipzen A."/>
            <person name="Lundell T."/>
            <person name="Morin E."/>
            <person name="Murat C."/>
            <person name="Sun H."/>
            <person name="Tunlid A."/>
            <person name="Henrissat B."/>
            <person name="Grigoriev I.V."/>
            <person name="Hibbett D.S."/>
            <person name="Martin F."/>
            <person name="Nordberg H.P."/>
            <person name="Cantor M.N."/>
            <person name="Hua S.X."/>
        </authorList>
    </citation>
    <scope>NUCLEOTIDE SEQUENCE [LARGE SCALE GENOMIC DNA]</scope>
    <source>
        <strain evidence="1 2">441</strain>
    </source>
</reference>
<dbReference type="HOGENOM" id="CLU_1982439_0_0_1"/>
<dbReference type="Proteomes" id="UP000054018">
    <property type="component" value="Unassembled WGS sequence"/>
</dbReference>
<reference evidence="2" key="2">
    <citation type="submission" date="2015-01" db="EMBL/GenBank/DDBJ databases">
        <title>Evolutionary Origins and Diversification of the Mycorrhizal Mutualists.</title>
        <authorList>
            <consortium name="DOE Joint Genome Institute"/>
            <consortium name="Mycorrhizal Genomics Consortium"/>
            <person name="Kohler A."/>
            <person name="Kuo A."/>
            <person name="Nagy L.G."/>
            <person name="Floudas D."/>
            <person name="Copeland A."/>
            <person name="Barry K.W."/>
            <person name="Cichocki N."/>
            <person name="Veneault-Fourrey C."/>
            <person name="LaButti K."/>
            <person name="Lindquist E.A."/>
            <person name="Lipzen A."/>
            <person name="Lundell T."/>
            <person name="Morin E."/>
            <person name="Murat C."/>
            <person name="Riley R."/>
            <person name="Ohm R."/>
            <person name="Sun H."/>
            <person name="Tunlid A."/>
            <person name="Henrissat B."/>
            <person name="Grigoriev I.V."/>
            <person name="Hibbett D.S."/>
            <person name="Martin F."/>
        </authorList>
    </citation>
    <scope>NUCLEOTIDE SEQUENCE [LARGE SCALE GENOMIC DNA]</scope>
    <source>
        <strain evidence="2">441</strain>
    </source>
</reference>
<evidence type="ECO:0000313" key="1">
    <source>
        <dbReference type="EMBL" id="KIK25024.1"/>
    </source>
</evidence>
<name>A0A0C9ZGC6_9AGAM</name>
<dbReference type="EMBL" id="KN833711">
    <property type="protein sequence ID" value="KIK25024.1"/>
    <property type="molecule type" value="Genomic_DNA"/>
</dbReference>